<dbReference type="InterPro" id="IPR013321">
    <property type="entry name" value="Arc_rbn_hlx_hlx"/>
</dbReference>
<reference evidence="2 3" key="1">
    <citation type="submission" date="2021-12" db="EMBL/GenBank/DDBJ databases">
        <title>Genome sequence of Kibdelosporangium philippinense ATCC 49844.</title>
        <authorList>
            <person name="Fedorov E.A."/>
            <person name="Omeragic M."/>
            <person name="Shalygina K.F."/>
            <person name="Maclea K.S."/>
        </authorList>
    </citation>
    <scope>NUCLEOTIDE SEQUENCE [LARGE SCALE GENOMIC DNA]</scope>
    <source>
        <strain evidence="2 3">ATCC 49844</strain>
    </source>
</reference>
<name>A0ABS8ZFW6_9PSEU</name>
<gene>
    <name evidence="2" type="ORF">LWC34_18100</name>
</gene>
<dbReference type="RefSeq" id="WP_233726208.1">
    <property type="nucleotide sequence ID" value="NZ_JAJVCN010000001.1"/>
</dbReference>
<evidence type="ECO:0008006" key="4">
    <source>
        <dbReference type="Google" id="ProtNLM"/>
    </source>
</evidence>
<dbReference type="InterPro" id="IPR010985">
    <property type="entry name" value="Ribbon_hlx_hlx"/>
</dbReference>
<evidence type="ECO:0000313" key="3">
    <source>
        <dbReference type="Proteomes" id="UP001521150"/>
    </source>
</evidence>
<dbReference type="EMBL" id="JAJVCN010000001">
    <property type="protein sequence ID" value="MCE7004722.1"/>
    <property type="molecule type" value="Genomic_DNA"/>
</dbReference>
<protein>
    <recommendedName>
        <fullName evidence="4">Toxin-antitoxin system HicB family antitoxin</fullName>
    </recommendedName>
</protein>
<sequence>MDLTPYVESLRQELLAAAEPGEAAALAQRLAAAVTSATRLTMLDVLSAAADEITREMAPGSVEVRLRGRDPFFVVVPGERDIEEEEVAPAPEPVPTDGAVSRINFRPPEQLKQRIEAAANQEGLSTNAWLVRVASAALAADKRTRRGRKDGHFTGWVG</sequence>
<evidence type="ECO:0000256" key="1">
    <source>
        <dbReference type="SAM" id="MobiDB-lite"/>
    </source>
</evidence>
<dbReference type="Proteomes" id="UP001521150">
    <property type="component" value="Unassembled WGS sequence"/>
</dbReference>
<dbReference type="Gene3D" id="1.10.1220.10">
    <property type="entry name" value="Met repressor-like"/>
    <property type="match status" value="1"/>
</dbReference>
<keyword evidence="3" id="KW-1185">Reference proteome</keyword>
<organism evidence="2 3">
    <name type="scientific">Kibdelosporangium philippinense</name>
    <dbReference type="NCBI Taxonomy" id="211113"/>
    <lineage>
        <taxon>Bacteria</taxon>
        <taxon>Bacillati</taxon>
        <taxon>Actinomycetota</taxon>
        <taxon>Actinomycetes</taxon>
        <taxon>Pseudonocardiales</taxon>
        <taxon>Pseudonocardiaceae</taxon>
        <taxon>Kibdelosporangium</taxon>
    </lineage>
</organism>
<proteinExistence type="predicted"/>
<accession>A0ABS8ZFW6</accession>
<comment type="caution">
    <text evidence="2">The sequence shown here is derived from an EMBL/GenBank/DDBJ whole genome shotgun (WGS) entry which is preliminary data.</text>
</comment>
<dbReference type="SUPFAM" id="SSF47598">
    <property type="entry name" value="Ribbon-helix-helix"/>
    <property type="match status" value="1"/>
</dbReference>
<evidence type="ECO:0000313" key="2">
    <source>
        <dbReference type="EMBL" id="MCE7004722.1"/>
    </source>
</evidence>
<feature type="region of interest" description="Disordered" evidence="1">
    <location>
        <begin position="83"/>
        <end position="102"/>
    </location>
</feature>